<feature type="compositionally biased region" description="Low complexity" evidence="1">
    <location>
        <begin position="1"/>
        <end position="14"/>
    </location>
</feature>
<dbReference type="Proteomes" id="UP000799753">
    <property type="component" value="Unassembled WGS sequence"/>
</dbReference>
<feature type="compositionally biased region" description="Low complexity" evidence="1">
    <location>
        <begin position="103"/>
        <end position="112"/>
    </location>
</feature>
<name>A0A6A6S4N8_9PLEO</name>
<keyword evidence="3" id="KW-1185">Reference proteome</keyword>
<sequence>MDAQSQASRTASAQDGTGLRKALRRWRDRWRLSSSASLSSRNSISAPTTRPPTTTSSIAPSSSTSLRLSPVPGASSYPPPAALFTPTTSTFIHSPADPRNRHSSSNASSPSNTLKKIAPLARRDTAPADYLASLASGHPSRSTSPFPPVEDERPMGMTTTIVANNASDSLRKKRSSRFRLSISKRASAAPQSLYSSSSAGSLYDRSNSRATMRFDTVEEGGELKAPRKRADTKMSDPETLKEEDRCDEDGDKECDRKSLVVEAQQLAPDLALSNGPQSGVRTVEVSA</sequence>
<evidence type="ECO:0000256" key="1">
    <source>
        <dbReference type="SAM" id="MobiDB-lite"/>
    </source>
</evidence>
<evidence type="ECO:0000313" key="2">
    <source>
        <dbReference type="EMBL" id="KAF2641378.1"/>
    </source>
</evidence>
<feature type="region of interest" description="Disordered" evidence="1">
    <location>
        <begin position="1"/>
        <end position="251"/>
    </location>
</feature>
<feature type="region of interest" description="Disordered" evidence="1">
    <location>
        <begin position="268"/>
        <end position="287"/>
    </location>
</feature>
<feature type="compositionally biased region" description="Low complexity" evidence="1">
    <location>
        <begin position="178"/>
        <end position="201"/>
    </location>
</feature>
<reference evidence="2" key="1">
    <citation type="journal article" date="2020" name="Stud. Mycol.">
        <title>101 Dothideomycetes genomes: a test case for predicting lifestyles and emergence of pathogens.</title>
        <authorList>
            <person name="Haridas S."/>
            <person name="Albert R."/>
            <person name="Binder M."/>
            <person name="Bloem J."/>
            <person name="Labutti K."/>
            <person name="Salamov A."/>
            <person name="Andreopoulos B."/>
            <person name="Baker S."/>
            <person name="Barry K."/>
            <person name="Bills G."/>
            <person name="Bluhm B."/>
            <person name="Cannon C."/>
            <person name="Castanera R."/>
            <person name="Culley D."/>
            <person name="Daum C."/>
            <person name="Ezra D."/>
            <person name="Gonzalez J."/>
            <person name="Henrissat B."/>
            <person name="Kuo A."/>
            <person name="Liang C."/>
            <person name="Lipzen A."/>
            <person name="Lutzoni F."/>
            <person name="Magnuson J."/>
            <person name="Mondo S."/>
            <person name="Nolan M."/>
            <person name="Ohm R."/>
            <person name="Pangilinan J."/>
            <person name="Park H.-J."/>
            <person name="Ramirez L."/>
            <person name="Alfaro M."/>
            <person name="Sun H."/>
            <person name="Tritt A."/>
            <person name="Yoshinaga Y."/>
            <person name="Zwiers L.-H."/>
            <person name="Turgeon B."/>
            <person name="Goodwin S."/>
            <person name="Spatafora J."/>
            <person name="Crous P."/>
            <person name="Grigoriev I."/>
        </authorList>
    </citation>
    <scope>NUCLEOTIDE SEQUENCE</scope>
    <source>
        <strain evidence="2">CBS 473.64</strain>
    </source>
</reference>
<accession>A0A6A6S4N8</accession>
<evidence type="ECO:0000313" key="3">
    <source>
        <dbReference type="Proteomes" id="UP000799753"/>
    </source>
</evidence>
<dbReference type="EMBL" id="MU006783">
    <property type="protein sequence ID" value="KAF2641378.1"/>
    <property type="molecule type" value="Genomic_DNA"/>
</dbReference>
<proteinExistence type="predicted"/>
<feature type="compositionally biased region" description="Low complexity" evidence="1">
    <location>
        <begin position="32"/>
        <end position="70"/>
    </location>
</feature>
<gene>
    <name evidence="2" type="ORF">P280DRAFT_517582</name>
</gene>
<dbReference type="OrthoDB" id="3792571at2759"/>
<protein>
    <submittedName>
        <fullName evidence="2">Uncharacterized protein</fullName>
    </submittedName>
</protein>
<organism evidence="2 3">
    <name type="scientific">Massarina eburnea CBS 473.64</name>
    <dbReference type="NCBI Taxonomy" id="1395130"/>
    <lineage>
        <taxon>Eukaryota</taxon>
        <taxon>Fungi</taxon>
        <taxon>Dikarya</taxon>
        <taxon>Ascomycota</taxon>
        <taxon>Pezizomycotina</taxon>
        <taxon>Dothideomycetes</taxon>
        <taxon>Pleosporomycetidae</taxon>
        <taxon>Pleosporales</taxon>
        <taxon>Massarineae</taxon>
        <taxon>Massarinaceae</taxon>
        <taxon>Massarina</taxon>
    </lineage>
</organism>
<dbReference type="AlphaFoldDB" id="A0A6A6S4N8"/>
<feature type="compositionally biased region" description="Basic and acidic residues" evidence="1">
    <location>
        <begin position="221"/>
        <end position="244"/>
    </location>
</feature>
<feature type="compositionally biased region" description="Polar residues" evidence="1">
    <location>
        <begin position="157"/>
        <end position="168"/>
    </location>
</feature>